<sequence>MLFLTNSTEKKNQWIATKSIYLISTHKTYIYKERIKIEIIQAKEYQNNYTAYKLLHSDIHNSIYKFHNFQEIKLDTISKHDDLSHNLYTIYSTKNKNMKIGLEKNDKIIKYNEKIYQLNDNFIVTFSTLIKNNKYMGIMFTSYIRQSNT</sequence>
<dbReference type="EMBL" id="MK814735">
    <property type="protein sequence ID" value="QCI08565.1"/>
    <property type="molecule type" value="Genomic_DNA"/>
</dbReference>
<accession>A0A4D6X4G2</accession>
<name>A0A4D6X4G2_9FLOR</name>
<gene>
    <name evidence="1" type="primary">ycf58</name>
</gene>
<reference evidence="1" key="1">
    <citation type="journal article" date="2019" name="Mol. Phylogenet. Evol.">
        <title>Morphological evolution and classification of the red algal order Ceramiales inferred using plastid phylogenomics.</title>
        <authorList>
            <person name="Diaz-Tapia P."/>
            <person name="Pasella M.M."/>
            <person name="Verbruggen H."/>
            <person name="Maggs C.A."/>
        </authorList>
    </citation>
    <scope>NUCLEOTIDE SEQUENCE</scope>
    <source>
        <strain evidence="1">PD2951</strain>
    </source>
</reference>
<reference evidence="1" key="2">
    <citation type="submission" date="2019-04" db="EMBL/GenBank/DDBJ databases">
        <authorList>
            <person name="Pasella M."/>
        </authorList>
    </citation>
    <scope>NUCLEOTIDE SEQUENCE</scope>
    <source>
        <strain evidence="1">PD2951</strain>
    </source>
</reference>
<organism evidence="1">
    <name type="scientific">Spermothamnion repens</name>
    <dbReference type="NCBI Taxonomy" id="31383"/>
    <lineage>
        <taxon>Eukaryota</taxon>
        <taxon>Rhodophyta</taxon>
        <taxon>Florideophyceae</taxon>
        <taxon>Rhodymeniophycidae</taxon>
        <taxon>Ceramiales</taxon>
        <taxon>Ceramiaceae</taxon>
        <taxon>Spermothamnion</taxon>
    </lineage>
</organism>
<evidence type="ECO:0000313" key="1">
    <source>
        <dbReference type="EMBL" id="QCI08565.1"/>
    </source>
</evidence>
<protein>
    <submittedName>
        <fullName evidence="1">Uncharacterized protein</fullName>
    </submittedName>
</protein>
<keyword evidence="1" id="KW-0934">Plastid</keyword>
<dbReference type="AlphaFoldDB" id="A0A4D6X4G2"/>
<proteinExistence type="predicted"/>
<geneLocation type="plastid" evidence="1"/>